<evidence type="ECO:0000256" key="8">
    <source>
        <dbReference type="SAM" id="MobiDB-lite"/>
    </source>
</evidence>
<evidence type="ECO:0000256" key="5">
    <source>
        <dbReference type="PROSITE-ProRule" id="PRU01251"/>
    </source>
</evidence>
<evidence type="ECO:0000256" key="2">
    <source>
        <dbReference type="ARBA" id="ARBA00022741"/>
    </source>
</evidence>
<dbReference type="PROSITE" id="PS00870">
    <property type="entry name" value="CLPAB_1"/>
    <property type="match status" value="1"/>
</dbReference>
<dbReference type="Gene3D" id="3.40.50.300">
    <property type="entry name" value="P-loop containing nucleotide triphosphate hydrolases"/>
    <property type="match status" value="2"/>
</dbReference>
<dbReference type="GO" id="GO:0016887">
    <property type="term" value="F:ATP hydrolysis activity"/>
    <property type="evidence" value="ECO:0007669"/>
    <property type="project" value="InterPro"/>
</dbReference>
<dbReference type="Pfam" id="PF07724">
    <property type="entry name" value="AAA_2"/>
    <property type="match status" value="1"/>
</dbReference>
<dbReference type="InterPro" id="IPR036628">
    <property type="entry name" value="Clp_N_dom_sf"/>
</dbReference>
<dbReference type="Proteomes" id="UP000762676">
    <property type="component" value="Unassembled WGS sequence"/>
</dbReference>
<evidence type="ECO:0000313" key="11">
    <source>
        <dbReference type="Proteomes" id="UP000762676"/>
    </source>
</evidence>
<dbReference type="AlphaFoldDB" id="A0AAV4G9W3"/>
<dbReference type="InterPro" id="IPR019489">
    <property type="entry name" value="Clp_ATPase_C"/>
</dbReference>
<dbReference type="Pfam" id="PF00004">
    <property type="entry name" value="AAA"/>
    <property type="match status" value="1"/>
</dbReference>
<name>A0AAV4G9W3_9GAST</name>
<keyword evidence="4 6" id="KW-0143">Chaperone</keyword>
<feature type="region of interest" description="Disordered" evidence="8">
    <location>
        <begin position="146"/>
        <end position="173"/>
    </location>
</feature>
<organism evidence="10 11">
    <name type="scientific">Elysia marginata</name>
    <dbReference type="NCBI Taxonomy" id="1093978"/>
    <lineage>
        <taxon>Eukaryota</taxon>
        <taxon>Metazoa</taxon>
        <taxon>Spiralia</taxon>
        <taxon>Lophotrochozoa</taxon>
        <taxon>Mollusca</taxon>
        <taxon>Gastropoda</taxon>
        <taxon>Heterobranchia</taxon>
        <taxon>Euthyneura</taxon>
        <taxon>Panpulmonata</taxon>
        <taxon>Sacoglossa</taxon>
        <taxon>Placobranchoidea</taxon>
        <taxon>Plakobranchidae</taxon>
        <taxon>Elysia</taxon>
    </lineage>
</organism>
<dbReference type="Gene3D" id="1.10.8.60">
    <property type="match status" value="2"/>
</dbReference>
<dbReference type="InterPro" id="IPR027417">
    <property type="entry name" value="P-loop_NTPase"/>
</dbReference>
<dbReference type="GO" id="GO:0005524">
    <property type="term" value="F:ATP binding"/>
    <property type="evidence" value="ECO:0007669"/>
    <property type="project" value="UniProtKB-KW"/>
</dbReference>
<dbReference type="GO" id="GO:0034605">
    <property type="term" value="P:cellular response to heat"/>
    <property type="evidence" value="ECO:0007669"/>
    <property type="project" value="TreeGrafter"/>
</dbReference>
<dbReference type="GO" id="GO:0008233">
    <property type="term" value="F:peptidase activity"/>
    <property type="evidence" value="ECO:0007669"/>
    <property type="project" value="UniProtKB-KW"/>
</dbReference>
<accession>A0AAV4G9W3</accession>
<dbReference type="PRINTS" id="PR00300">
    <property type="entry name" value="CLPPROTEASEA"/>
</dbReference>
<dbReference type="PANTHER" id="PTHR11638">
    <property type="entry name" value="ATP-DEPENDENT CLP PROTEASE"/>
    <property type="match status" value="1"/>
</dbReference>
<feature type="domain" description="Clp R" evidence="9">
    <location>
        <begin position="1"/>
        <end position="145"/>
    </location>
</feature>
<evidence type="ECO:0000256" key="3">
    <source>
        <dbReference type="ARBA" id="ARBA00022840"/>
    </source>
</evidence>
<keyword evidence="1 5" id="KW-0677">Repeat</keyword>
<dbReference type="InterPro" id="IPR003593">
    <property type="entry name" value="AAA+_ATPase"/>
</dbReference>
<evidence type="ECO:0000313" key="10">
    <source>
        <dbReference type="EMBL" id="GFR82019.1"/>
    </source>
</evidence>
<dbReference type="CDD" id="cd00009">
    <property type="entry name" value="AAA"/>
    <property type="match status" value="1"/>
</dbReference>
<evidence type="ECO:0000256" key="4">
    <source>
        <dbReference type="ARBA" id="ARBA00023186"/>
    </source>
</evidence>
<dbReference type="SMART" id="SM01086">
    <property type="entry name" value="ClpB_D2-small"/>
    <property type="match status" value="1"/>
</dbReference>
<comment type="caution">
    <text evidence="10">The sequence shown here is derived from an EMBL/GenBank/DDBJ whole genome shotgun (WGS) entry which is preliminary data.</text>
</comment>
<dbReference type="InterPro" id="IPR001270">
    <property type="entry name" value="ClpA/B"/>
</dbReference>
<dbReference type="Gene3D" id="1.10.1780.10">
    <property type="entry name" value="Clp, N-terminal domain"/>
    <property type="match status" value="1"/>
</dbReference>
<dbReference type="Pfam" id="PF10431">
    <property type="entry name" value="ClpB_D2-small"/>
    <property type="match status" value="1"/>
</dbReference>
<keyword evidence="2 6" id="KW-0547">Nucleotide-binding</keyword>
<proteinExistence type="inferred from homology"/>
<feature type="coiled-coil region" evidence="7">
    <location>
        <begin position="3"/>
        <end position="57"/>
    </location>
</feature>
<dbReference type="InterPro" id="IPR018368">
    <property type="entry name" value="ClpA/B_CS1"/>
</dbReference>
<dbReference type="InterPro" id="IPR041546">
    <property type="entry name" value="ClpA/ClpB_AAA_lid"/>
</dbReference>
<dbReference type="SMART" id="SM00382">
    <property type="entry name" value="AAA"/>
    <property type="match status" value="2"/>
</dbReference>
<dbReference type="Pfam" id="PF17871">
    <property type="entry name" value="AAA_lid_9"/>
    <property type="match status" value="1"/>
</dbReference>
<keyword evidence="10" id="KW-0645">Protease</keyword>
<gene>
    <name evidence="10" type="ORF">ElyMa_002355200</name>
</gene>
<dbReference type="PANTHER" id="PTHR11638:SF111">
    <property type="entry name" value="ATP-DEPENDENT CLP PROTEASE ATP-BINDING SUBUNIT CLPA"/>
    <property type="match status" value="1"/>
</dbReference>
<dbReference type="PROSITE" id="PS51903">
    <property type="entry name" value="CLP_R"/>
    <property type="match status" value="1"/>
</dbReference>
<dbReference type="InterPro" id="IPR050130">
    <property type="entry name" value="ClpA_ClpB"/>
</dbReference>
<keyword evidence="11" id="KW-1185">Reference proteome</keyword>
<protein>
    <submittedName>
        <fullName evidence="10">ATP-dependent Clp protease ATP-binding subunit ClpA</fullName>
    </submittedName>
</protein>
<dbReference type="GO" id="GO:0006508">
    <property type="term" value="P:proteolysis"/>
    <property type="evidence" value="ECO:0007669"/>
    <property type="project" value="UniProtKB-KW"/>
</dbReference>
<evidence type="ECO:0000256" key="6">
    <source>
        <dbReference type="RuleBase" id="RU004432"/>
    </source>
</evidence>
<keyword evidence="7" id="KW-0175">Coiled coil</keyword>
<keyword evidence="10" id="KW-0378">Hydrolase</keyword>
<evidence type="ECO:0000256" key="7">
    <source>
        <dbReference type="SAM" id="Coils"/>
    </source>
</evidence>
<dbReference type="PROSITE" id="PS00871">
    <property type="entry name" value="CLPAB_2"/>
    <property type="match status" value="1"/>
</dbReference>
<dbReference type="CDD" id="cd19499">
    <property type="entry name" value="RecA-like_ClpB_Hsp104-like"/>
    <property type="match status" value="1"/>
</dbReference>
<evidence type="ECO:0000256" key="1">
    <source>
        <dbReference type="ARBA" id="ARBA00022737"/>
    </source>
</evidence>
<evidence type="ECO:0000259" key="9">
    <source>
        <dbReference type="PROSITE" id="PS51903"/>
    </source>
</evidence>
<dbReference type="InterPro" id="IPR028299">
    <property type="entry name" value="ClpA/B_CS2"/>
</dbReference>
<dbReference type="InterPro" id="IPR003959">
    <property type="entry name" value="ATPase_AAA_core"/>
</dbReference>
<dbReference type="GO" id="GO:0005737">
    <property type="term" value="C:cytoplasm"/>
    <property type="evidence" value="ECO:0007669"/>
    <property type="project" value="TreeGrafter"/>
</dbReference>
<dbReference type="EMBL" id="BMAT01004867">
    <property type="protein sequence ID" value="GFR82019.1"/>
    <property type="molecule type" value="Genomic_DNA"/>
</dbReference>
<sequence>MLNKDLEQTLNSAFKEARTKRHEFMTVEHLLLALIDNKSANDVLEACGANLEKLRNDLSHFVDSTTPLIPGNDDERETQPTLGFQRVLQRAVFHVQSSGKKEVTGANVLVAIFSEQESQAVYFLKQQEIVRIDVVNYIAHGISKVPGHQSQDMEGHELQEDSSTSDDTAGSKPLEAYTTNLNELAMKGKIDPLVGRDGELERVGQILSRRRKNNPLLVGEAGVGKTAIAEGLAKKIVDGEVPDILADSTVYSLDMGALLAGTKYRGDFEKRFKHLLSELKKTEGAVLFIDEIHTIIGAGAASGGVMDASNLLKPLLTSGDLRCIGSTTFQEFRGIFEKDRALARRFQKVDIEEPDVDDTYTILLGLKKKFEEHHKIKYKNEALRAAAELAERYINDRHMPDKAIDVIDEAGAYQRLQKESKRKKTIGLDEIESIVAKMARIPPKSVSSSDKELLEKLPRNMRLTIFGQDESIDALTTNIRLSRAGLKAPEKPVGCFLFAGPTGVGKTEVCRQLAKSLGIELVRFDMSEYMESHTVSRLIGAPPGYVGFDQGGLLTEAINKTPHCVLLLDEIEKGHPDVFNLLLQVMDHGTLTDNNGRKADFLIQFKPLSPEVITHVVDKQLTELQSQLDDKKVQLEVNDDVRKWLAERGYDRLMGARPMARLIQDQLKKPMAEAILFGDLVKGGTLKVSLKDDELVFETEPA</sequence>
<dbReference type="Pfam" id="PF02861">
    <property type="entry name" value="Clp_N"/>
    <property type="match status" value="1"/>
</dbReference>
<dbReference type="SUPFAM" id="SSF52540">
    <property type="entry name" value="P-loop containing nucleoside triphosphate hydrolases"/>
    <property type="match status" value="2"/>
</dbReference>
<dbReference type="SUPFAM" id="SSF81923">
    <property type="entry name" value="Double Clp-N motif"/>
    <property type="match status" value="1"/>
</dbReference>
<dbReference type="InterPro" id="IPR004176">
    <property type="entry name" value="Clp_R_N"/>
</dbReference>
<comment type="similarity">
    <text evidence="6">Belongs to the ClpA/ClpB family.</text>
</comment>
<keyword evidence="3 6" id="KW-0067">ATP-binding</keyword>
<reference evidence="10 11" key="1">
    <citation type="journal article" date="2021" name="Elife">
        <title>Chloroplast acquisition without the gene transfer in kleptoplastic sea slugs, Plakobranchus ocellatus.</title>
        <authorList>
            <person name="Maeda T."/>
            <person name="Takahashi S."/>
            <person name="Yoshida T."/>
            <person name="Shimamura S."/>
            <person name="Takaki Y."/>
            <person name="Nagai Y."/>
            <person name="Toyoda A."/>
            <person name="Suzuki Y."/>
            <person name="Arimoto A."/>
            <person name="Ishii H."/>
            <person name="Satoh N."/>
            <person name="Nishiyama T."/>
            <person name="Hasebe M."/>
            <person name="Maruyama T."/>
            <person name="Minagawa J."/>
            <person name="Obokata J."/>
            <person name="Shigenobu S."/>
        </authorList>
    </citation>
    <scope>NUCLEOTIDE SEQUENCE [LARGE SCALE GENOMIC DNA]</scope>
</reference>